<feature type="binding site" evidence="12 14">
    <location>
        <begin position="260"/>
        <end position="262"/>
    </location>
    <ligand>
        <name>ATP</name>
        <dbReference type="ChEBI" id="CHEBI:30616"/>
    </ligand>
</feature>
<dbReference type="PIRSF" id="PIRSF001529">
    <property type="entry name" value="Ser-tRNA-synth_IIa"/>
    <property type="match status" value="1"/>
</dbReference>
<dbReference type="GO" id="GO:0016260">
    <property type="term" value="P:selenocysteine biosynthetic process"/>
    <property type="evidence" value="ECO:0007669"/>
    <property type="project" value="UniProtKB-UniRule"/>
</dbReference>
<dbReference type="Pfam" id="PF00587">
    <property type="entry name" value="tRNA-synt_2b"/>
    <property type="match status" value="1"/>
</dbReference>
<dbReference type="HAMAP" id="MF_00176">
    <property type="entry name" value="Ser_tRNA_synth_type1"/>
    <property type="match status" value="1"/>
</dbReference>
<dbReference type="Pfam" id="PF02403">
    <property type="entry name" value="Seryl_tRNA_N"/>
    <property type="match status" value="1"/>
</dbReference>
<gene>
    <name evidence="12 17" type="primary">serS</name>
    <name evidence="17" type="ORF">NUH88_00035</name>
</gene>
<organism evidence="17 18">
    <name type="scientific">Nisaea acidiphila</name>
    <dbReference type="NCBI Taxonomy" id="1862145"/>
    <lineage>
        <taxon>Bacteria</taxon>
        <taxon>Pseudomonadati</taxon>
        <taxon>Pseudomonadota</taxon>
        <taxon>Alphaproteobacteria</taxon>
        <taxon>Rhodospirillales</taxon>
        <taxon>Thalassobaculaceae</taxon>
        <taxon>Nisaea</taxon>
    </lineage>
</organism>
<keyword evidence="5 12" id="KW-0436">Ligase</keyword>
<reference evidence="17" key="1">
    <citation type="submission" date="2022-08" db="EMBL/GenBank/DDBJ databases">
        <title>Nisaea acidiphila sp. nov., isolated from a marine algal debris and emended description of the genus Nisaea Urios et al. 2008.</title>
        <authorList>
            <person name="Kwon K."/>
        </authorList>
    </citation>
    <scope>NUCLEOTIDE SEQUENCE</scope>
    <source>
        <strain evidence="17">MEBiC11861</strain>
    </source>
</reference>
<dbReference type="EC" id="6.1.1.11" evidence="12"/>
<dbReference type="SUPFAM" id="SSF46589">
    <property type="entry name" value="tRNA-binding arm"/>
    <property type="match status" value="1"/>
</dbReference>
<comment type="subunit">
    <text evidence="12">Homodimer. The tRNA molecule binds across the dimer.</text>
</comment>
<comment type="catalytic activity">
    <reaction evidence="10 12">
        <text>tRNA(Sec) + L-serine + ATP = L-seryl-tRNA(Sec) + AMP + diphosphate + H(+)</text>
        <dbReference type="Rhea" id="RHEA:42580"/>
        <dbReference type="Rhea" id="RHEA-COMP:9742"/>
        <dbReference type="Rhea" id="RHEA-COMP:10128"/>
        <dbReference type="ChEBI" id="CHEBI:15378"/>
        <dbReference type="ChEBI" id="CHEBI:30616"/>
        <dbReference type="ChEBI" id="CHEBI:33019"/>
        <dbReference type="ChEBI" id="CHEBI:33384"/>
        <dbReference type="ChEBI" id="CHEBI:78442"/>
        <dbReference type="ChEBI" id="CHEBI:78533"/>
        <dbReference type="ChEBI" id="CHEBI:456215"/>
        <dbReference type="EC" id="6.1.1.11"/>
    </reaction>
</comment>
<dbReference type="Gene3D" id="1.10.287.40">
    <property type="entry name" value="Serine-tRNA synthetase, tRNA binding domain"/>
    <property type="match status" value="1"/>
</dbReference>
<keyword evidence="8 12" id="KW-0648">Protein biosynthesis</keyword>
<dbReference type="CDD" id="cd00770">
    <property type="entry name" value="SerRS_core"/>
    <property type="match status" value="1"/>
</dbReference>
<feature type="coiled-coil region" evidence="15">
    <location>
        <begin position="37"/>
        <end position="102"/>
    </location>
</feature>
<dbReference type="PANTHER" id="PTHR43697:SF1">
    <property type="entry name" value="SERINE--TRNA LIGASE"/>
    <property type="match status" value="1"/>
</dbReference>
<feature type="binding site" evidence="12 14">
    <location>
        <begin position="351"/>
        <end position="354"/>
    </location>
    <ligand>
        <name>ATP</name>
        <dbReference type="ChEBI" id="CHEBI:30616"/>
    </ligand>
</feature>
<feature type="binding site" evidence="13">
    <location>
        <position position="385"/>
    </location>
    <ligand>
        <name>L-serine</name>
        <dbReference type="ChEBI" id="CHEBI:33384"/>
    </ligand>
</feature>
<dbReference type="EMBL" id="CP102480">
    <property type="protein sequence ID" value="UUX50098.1"/>
    <property type="molecule type" value="Genomic_DNA"/>
</dbReference>
<proteinExistence type="inferred from homology"/>
<keyword evidence="4 12" id="KW-0963">Cytoplasm</keyword>
<dbReference type="GO" id="GO:0005737">
    <property type="term" value="C:cytoplasm"/>
    <property type="evidence" value="ECO:0007669"/>
    <property type="project" value="UniProtKB-SubCell"/>
</dbReference>
<feature type="binding site" evidence="13">
    <location>
        <position position="229"/>
    </location>
    <ligand>
        <name>L-serine</name>
        <dbReference type="ChEBI" id="CHEBI:33384"/>
    </ligand>
</feature>
<keyword evidence="7 12" id="KW-0067">ATP-binding</keyword>
<dbReference type="KEGG" id="naci:NUH88_00035"/>
<evidence type="ECO:0000256" key="9">
    <source>
        <dbReference type="ARBA" id="ARBA00023146"/>
    </source>
</evidence>
<evidence type="ECO:0000313" key="17">
    <source>
        <dbReference type="EMBL" id="UUX50098.1"/>
    </source>
</evidence>
<dbReference type="InterPro" id="IPR010978">
    <property type="entry name" value="tRNA-bd_arm"/>
</dbReference>
<evidence type="ECO:0000256" key="6">
    <source>
        <dbReference type="ARBA" id="ARBA00022741"/>
    </source>
</evidence>
<dbReference type="GO" id="GO:0004828">
    <property type="term" value="F:serine-tRNA ligase activity"/>
    <property type="evidence" value="ECO:0007669"/>
    <property type="project" value="UniProtKB-UniRule"/>
</dbReference>
<evidence type="ECO:0000259" key="16">
    <source>
        <dbReference type="PROSITE" id="PS50862"/>
    </source>
</evidence>
<dbReference type="PROSITE" id="PS50862">
    <property type="entry name" value="AA_TRNA_LIGASE_II"/>
    <property type="match status" value="1"/>
</dbReference>
<evidence type="ECO:0000256" key="8">
    <source>
        <dbReference type="ARBA" id="ARBA00022917"/>
    </source>
</evidence>
<keyword evidence="6 12" id="KW-0547">Nucleotide-binding</keyword>
<feature type="binding site" evidence="12 13">
    <location>
        <position position="283"/>
    </location>
    <ligand>
        <name>L-serine</name>
        <dbReference type="ChEBI" id="CHEBI:33384"/>
    </ligand>
</feature>
<evidence type="ECO:0000256" key="4">
    <source>
        <dbReference type="ARBA" id="ARBA00022490"/>
    </source>
</evidence>
<evidence type="ECO:0000256" key="14">
    <source>
        <dbReference type="PIRSR" id="PIRSR001529-2"/>
    </source>
</evidence>
<comment type="pathway">
    <text evidence="2 12">Aminoacyl-tRNA biosynthesis; selenocysteinyl-tRNA(Sec) biosynthesis; L-seryl-tRNA(Sec) from L-serine and tRNA(Sec): step 1/1.</text>
</comment>
<name>A0A9J7ATB7_9PROT</name>
<evidence type="ECO:0000256" key="5">
    <source>
        <dbReference type="ARBA" id="ARBA00022598"/>
    </source>
</evidence>
<dbReference type="InterPro" id="IPR033729">
    <property type="entry name" value="SerRS_core"/>
</dbReference>
<feature type="domain" description="Aminoacyl-transfer RNA synthetases class-II family profile" evidence="16">
    <location>
        <begin position="170"/>
        <end position="412"/>
    </location>
</feature>
<feature type="binding site" evidence="13">
    <location>
        <position position="260"/>
    </location>
    <ligand>
        <name>L-serine</name>
        <dbReference type="ChEBI" id="CHEBI:33384"/>
    </ligand>
</feature>
<dbReference type="SUPFAM" id="SSF55681">
    <property type="entry name" value="Class II aaRS and biotin synthetases"/>
    <property type="match status" value="1"/>
</dbReference>
<dbReference type="PRINTS" id="PR00981">
    <property type="entry name" value="TRNASYNTHSER"/>
</dbReference>
<comment type="similarity">
    <text evidence="3 12">Belongs to the class-II aminoacyl-tRNA synthetase family. Type-1 seryl-tRNA synthetase subfamily.</text>
</comment>
<keyword evidence="9 12" id="KW-0030">Aminoacyl-tRNA synthetase</keyword>
<evidence type="ECO:0000313" key="18">
    <source>
        <dbReference type="Proteomes" id="UP001060336"/>
    </source>
</evidence>
<comment type="catalytic activity">
    <reaction evidence="11 12">
        <text>tRNA(Ser) + L-serine + ATP = L-seryl-tRNA(Ser) + AMP + diphosphate + H(+)</text>
        <dbReference type="Rhea" id="RHEA:12292"/>
        <dbReference type="Rhea" id="RHEA-COMP:9669"/>
        <dbReference type="Rhea" id="RHEA-COMP:9703"/>
        <dbReference type="ChEBI" id="CHEBI:15378"/>
        <dbReference type="ChEBI" id="CHEBI:30616"/>
        <dbReference type="ChEBI" id="CHEBI:33019"/>
        <dbReference type="ChEBI" id="CHEBI:33384"/>
        <dbReference type="ChEBI" id="CHEBI:78442"/>
        <dbReference type="ChEBI" id="CHEBI:78533"/>
        <dbReference type="ChEBI" id="CHEBI:456215"/>
        <dbReference type="EC" id="6.1.1.11"/>
    </reaction>
</comment>
<dbReference type="InterPro" id="IPR015866">
    <property type="entry name" value="Ser-tRNA-synth_1_N"/>
</dbReference>
<protein>
    <recommendedName>
        <fullName evidence="12">Serine--tRNA ligase</fullName>
        <ecNumber evidence="12">6.1.1.11</ecNumber>
    </recommendedName>
    <alternativeName>
        <fullName evidence="12">Seryl-tRNA synthetase</fullName>
        <shortName evidence="12">SerRS</shortName>
    </alternativeName>
    <alternativeName>
        <fullName evidence="12">Seryl-tRNA(Ser/Sec) synthetase</fullName>
    </alternativeName>
</protein>
<feature type="binding site" evidence="12">
    <location>
        <begin position="229"/>
        <end position="231"/>
    </location>
    <ligand>
        <name>L-serine</name>
        <dbReference type="ChEBI" id="CHEBI:33384"/>
    </ligand>
</feature>
<dbReference type="GO" id="GO:0005524">
    <property type="term" value="F:ATP binding"/>
    <property type="evidence" value="ECO:0007669"/>
    <property type="project" value="UniProtKB-UniRule"/>
</dbReference>
<dbReference type="NCBIfam" id="TIGR00414">
    <property type="entry name" value="serS"/>
    <property type="match status" value="1"/>
</dbReference>
<evidence type="ECO:0000256" key="10">
    <source>
        <dbReference type="ARBA" id="ARBA00047929"/>
    </source>
</evidence>
<evidence type="ECO:0000256" key="13">
    <source>
        <dbReference type="PIRSR" id="PIRSR001529-1"/>
    </source>
</evidence>
<keyword evidence="15" id="KW-0175">Coiled coil</keyword>
<evidence type="ECO:0000256" key="15">
    <source>
        <dbReference type="SAM" id="Coils"/>
    </source>
</evidence>
<evidence type="ECO:0000256" key="12">
    <source>
        <dbReference type="HAMAP-Rule" id="MF_00176"/>
    </source>
</evidence>
<keyword evidence="18" id="KW-1185">Reference proteome</keyword>
<evidence type="ECO:0000256" key="7">
    <source>
        <dbReference type="ARBA" id="ARBA00022840"/>
    </source>
</evidence>
<dbReference type="InterPro" id="IPR042103">
    <property type="entry name" value="SerRS_1_N_sf"/>
</dbReference>
<dbReference type="InterPro" id="IPR002314">
    <property type="entry name" value="aa-tRNA-synt_IIb"/>
</dbReference>
<dbReference type="Gene3D" id="3.30.930.10">
    <property type="entry name" value="Bira Bifunctional Protein, Domain 2"/>
    <property type="match status" value="1"/>
</dbReference>
<comment type="domain">
    <text evidence="12">Consists of two distinct domains, a catalytic core and a N-terminal extension that is involved in tRNA binding.</text>
</comment>
<dbReference type="RefSeq" id="WP_257769116.1">
    <property type="nucleotide sequence ID" value="NZ_CP102480.1"/>
</dbReference>
<dbReference type="PANTHER" id="PTHR43697">
    <property type="entry name" value="SERYL-TRNA SYNTHETASE"/>
    <property type="match status" value="1"/>
</dbReference>
<evidence type="ECO:0000256" key="1">
    <source>
        <dbReference type="ARBA" id="ARBA00004496"/>
    </source>
</evidence>
<feature type="binding site" evidence="12">
    <location>
        <position position="387"/>
    </location>
    <ligand>
        <name>L-serine</name>
        <dbReference type="ChEBI" id="CHEBI:33384"/>
    </ligand>
</feature>
<dbReference type="InterPro" id="IPR006195">
    <property type="entry name" value="aa-tRNA-synth_II"/>
</dbReference>
<comment type="subcellular location">
    <subcellularLocation>
        <location evidence="1 12">Cytoplasm</location>
    </subcellularLocation>
</comment>
<sequence length="429" mass="47124">MHDIRWIREDGAAFDKAMARRGFEPQAGAILEIDQKWRDATTELQTLQQRRNEASKEIGKVKGQGGDADALIKEVADIKARMQQLEDEERALSEQLDGALSALPNIMADDVPDGPDESANVEIRKVGEATQKNAASPDHVAIGESLGMMDFEAAAKLSGARFTLLKGQLSRLERALANFMLDIHTGEFGYTEVSPPYMVRDAALYGTGQLPKFGDDLFKTTGDHWLIPTAEVPLTNIAAGEILAEEELPLRFTAYTPCFRSEAGSAGRDTRGMIRLHQFSKVELVSVTHPDKSEEEHERMTNCAEEVLKRLGLSYRVVTLCSGDTGFGARKTYDIEVWLPGQDDGKGMYREISSCSNCWDFQARRMKARYREAGGKKTAFVHTLNGSALAVGRTLIAVLENYAEEDGSVSVPEALQPYMGGLTRISAAG</sequence>
<evidence type="ECO:0000256" key="2">
    <source>
        <dbReference type="ARBA" id="ARBA00005045"/>
    </source>
</evidence>
<comment type="caution">
    <text evidence="12">Lacks conserved residue(s) required for the propagation of feature annotation.</text>
</comment>
<comment type="function">
    <text evidence="12">Catalyzes the attachment of serine to tRNA(Ser). Is also able to aminoacylate tRNA(Sec) with serine, to form the misacylated tRNA L-seryl-tRNA(Sec), which will be further converted into selenocysteinyl-tRNA(Sec).</text>
</comment>
<evidence type="ECO:0000256" key="3">
    <source>
        <dbReference type="ARBA" id="ARBA00010728"/>
    </source>
</evidence>
<dbReference type="GO" id="GO:0006434">
    <property type="term" value="P:seryl-tRNA aminoacylation"/>
    <property type="evidence" value="ECO:0007669"/>
    <property type="project" value="UniProtKB-UniRule"/>
</dbReference>
<dbReference type="InterPro" id="IPR045864">
    <property type="entry name" value="aa-tRNA-synth_II/BPL/LPL"/>
</dbReference>
<evidence type="ECO:0000256" key="11">
    <source>
        <dbReference type="ARBA" id="ARBA00048823"/>
    </source>
</evidence>
<dbReference type="Proteomes" id="UP001060336">
    <property type="component" value="Chromosome"/>
</dbReference>
<accession>A0A9J7ATB7</accession>
<dbReference type="InterPro" id="IPR002317">
    <property type="entry name" value="Ser-tRNA-ligase_type_1"/>
</dbReference>
<dbReference type="AlphaFoldDB" id="A0A9J7ATB7"/>